<dbReference type="Proteomes" id="UP001551011">
    <property type="component" value="Unassembled WGS sequence"/>
</dbReference>
<feature type="transmembrane region" description="Helical" evidence="1">
    <location>
        <begin position="12"/>
        <end position="37"/>
    </location>
</feature>
<keyword evidence="1" id="KW-0472">Membrane</keyword>
<comment type="caution">
    <text evidence="2">The sequence shown here is derived from an EMBL/GenBank/DDBJ whole genome shotgun (WGS) entry which is preliminary data.</text>
</comment>
<evidence type="ECO:0000313" key="2">
    <source>
        <dbReference type="EMBL" id="MEU5709933.1"/>
    </source>
</evidence>
<dbReference type="RefSeq" id="WP_359258426.1">
    <property type="nucleotide sequence ID" value="NZ_JBFAEG010000017.1"/>
</dbReference>
<keyword evidence="1" id="KW-0812">Transmembrane</keyword>
<keyword evidence="1" id="KW-1133">Transmembrane helix</keyword>
<organism evidence="2 3">
    <name type="scientific">Streptomyces flaveolus</name>
    <dbReference type="NCBI Taxonomy" id="67297"/>
    <lineage>
        <taxon>Bacteria</taxon>
        <taxon>Bacillati</taxon>
        <taxon>Actinomycetota</taxon>
        <taxon>Actinomycetes</taxon>
        <taxon>Kitasatosporales</taxon>
        <taxon>Streptomycetaceae</taxon>
        <taxon>Streptomyces</taxon>
    </lineage>
</organism>
<accession>A0ABV3ADA3</accession>
<dbReference type="EMBL" id="JBFAEG010000017">
    <property type="protein sequence ID" value="MEU5709933.1"/>
    <property type="molecule type" value="Genomic_DNA"/>
</dbReference>
<protein>
    <submittedName>
        <fullName evidence="2">Uncharacterized protein</fullName>
    </submittedName>
</protein>
<evidence type="ECO:0000256" key="1">
    <source>
        <dbReference type="SAM" id="Phobius"/>
    </source>
</evidence>
<proteinExistence type="predicted"/>
<keyword evidence="3" id="KW-1185">Reference proteome</keyword>
<gene>
    <name evidence="2" type="ORF">AB0H04_24160</name>
</gene>
<name>A0ABV3ADA3_9ACTN</name>
<sequence length="225" mass="25157">MMIGMHEFLDKLWSMDFGIALLGAVVGGAASIAGAWLQSHFANKASRETLAKGSATTAYEALGTIRELMAGKSFVGTGTPEARAEWNRERTVLVLRAMGATNLLPKTQERRRTQARKAMSLMKDWDGLTRWSDHAAVTRLLISEARKQLGTFIQDEKEPPVRDMEAVVRQELERLHRERLINRLQSLERQGEENGLDDPEDIAEHAEICAELGVQHSRELTGSTY</sequence>
<evidence type="ECO:0000313" key="3">
    <source>
        <dbReference type="Proteomes" id="UP001551011"/>
    </source>
</evidence>
<reference evidence="2 3" key="1">
    <citation type="submission" date="2024-06" db="EMBL/GenBank/DDBJ databases">
        <title>The Natural Products Discovery Center: Release of the First 8490 Sequenced Strains for Exploring Actinobacteria Biosynthetic Diversity.</title>
        <authorList>
            <person name="Kalkreuter E."/>
            <person name="Kautsar S.A."/>
            <person name="Yang D."/>
            <person name="Bader C.D."/>
            <person name="Teijaro C.N."/>
            <person name="Fluegel L."/>
            <person name="Davis C.M."/>
            <person name="Simpson J.R."/>
            <person name="Lauterbach L."/>
            <person name="Steele A.D."/>
            <person name="Gui C."/>
            <person name="Meng S."/>
            <person name="Li G."/>
            <person name="Viehrig K."/>
            <person name="Ye F."/>
            <person name="Su P."/>
            <person name="Kiefer A.F."/>
            <person name="Nichols A."/>
            <person name="Cepeda A.J."/>
            <person name="Yan W."/>
            <person name="Fan B."/>
            <person name="Jiang Y."/>
            <person name="Adhikari A."/>
            <person name="Zheng C.-J."/>
            <person name="Schuster L."/>
            <person name="Cowan T.M."/>
            <person name="Smanski M.J."/>
            <person name="Chevrette M.G."/>
            <person name="De Carvalho L.P.S."/>
            <person name="Shen B."/>
        </authorList>
    </citation>
    <scope>NUCLEOTIDE SEQUENCE [LARGE SCALE GENOMIC DNA]</scope>
    <source>
        <strain evidence="2 3">NPDC020594</strain>
    </source>
</reference>